<evidence type="ECO:0000256" key="1">
    <source>
        <dbReference type="ARBA" id="ARBA00009865"/>
    </source>
</evidence>
<dbReference type="InterPro" id="IPR023296">
    <property type="entry name" value="Glyco_hydro_beta-prop_sf"/>
</dbReference>
<dbReference type="PANTHER" id="PTHR43817">
    <property type="entry name" value="GLYCOSYL HYDROLASE"/>
    <property type="match status" value="1"/>
</dbReference>
<evidence type="ECO:0000256" key="6">
    <source>
        <dbReference type="SAM" id="SignalP"/>
    </source>
</evidence>
<feature type="chain" id="PRO_5009888010" evidence="6">
    <location>
        <begin position="27"/>
        <end position="329"/>
    </location>
</feature>
<dbReference type="RefSeq" id="XP_020052985.1">
    <property type="nucleotide sequence ID" value="XM_020202890.1"/>
</dbReference>
<dbReference type="Proteomes" id="UP000184546">
    <property type="component" value="Unassembled WGS sequence"/>
</dbReference>
<keyword evidence="4 5" id="KW-0326">Glycosidase</keyword>
<dbReference type="OMA" id="LFQHRMY"/>
<dbReference type="GeneID" id="30976704"/>
<dbReference type="GO" id="GO:0004553">
    <property type="term" value="F:hydrolase activity, hydrolyzing O-glycosyl compounds"/>
    <property type="evidence" value="ECO:0007669"/>
    <property type="project" value="InterPro"/>
</dbReference>
<dbReference type="CDD" id="cd18820">
    <property type="entry name" value="GH43_LbAraf43-like"/>
    <property type="match status" value="1"/>
</dbReference>
<evidence type="ECO:0000256" key="5">
    <source>
        <dbReference type="RuleBase" id="RU361187"/>
    </source>
</evidence>
<dbReference type="PANTHER" id="PTHR43817:SF1">
    <property type="entry name" value="HYDROLASE, FAMILY 43, PUTATIVE (AFU_ORTHOLOGUE AFUA_3G01660)-RELATED"/>
    <property type="match status" value="1"/>
</dbReference>
<evidence type="ECO:0000256" key="2">
    <source>
        <dbReference type="ARBA" id="ARBA00022729"/>
    </source>
</evidence>
<dbReference type="OrthoDB" id="272289at2759"/>
<reference evidence="8" key="1">
    <citation type="journal article" date="2017" name="Genome Biol.">
        <title>Comparative genomics reveals high biological diversity and specific adaptations in the industrially and medically important fungal genus Aspergillus.</title>
        <authorList>
            <person name="de Vries R.P."/>
            <person name="Riley R."/>
            <person name="Wiebenga A."/>
            <person name="Aguilar-Osorio G."/>
            <person name="Amillis S."/>
            <person name="Uchima C.A."/>
            <person name="Anderluh G."/>
            <person name="Asadollahi M."/>
            <person name="Askin M."/>
            <person name="Barry K."/>
            <person name="Battaglia E."/>
            <person name="Bayram O."/>
            <person name="Benocci T."/>
            <person name="Braus-Stromeyer S.A."/>
            <person name="Caldana C."/>
            <person name="Canovas D."/>
            <person name="Cerqueira G.C."/>
            <person name="Chen F."/>
            <person name="Chen W."/>
            <person name="Choi C."/>
            <person name="Clum A."/>
            <person name="Dos Santos R.A."/>
            <person name="Damasio A.R."/>
            <person name="Diallinas G."/>
            <person name="Emri T."/>
            <person name="Fekete E."/>
            <person name="Flipphi M."/>
            <person name="Freyberg S."/>
            <person name="Gallo A."/>
            <person name="Gournas C."/>
            <person name="Habgood R."/>
            <person name="Hainaut M."/>
            <person name="Harispe M.L."/>
            <person name="Henrissat B."/>
            <person name="Hilden K.S."/>
            <person name="Hope R."/>
            <person name="Hossain A."/>
            <person name="Karabika E."/>
            <person name="Karaffa L."/>
            <person name="Karanyi Z."/>
            <person name="Krasevec N."/>
            <person name="Kuo A."/>
            <person name="Kusch H."/>
            <person name="LaButti K."/>
            <person name="Lagendijk E.L."/>
            <person name="Lapidus A."/>
            <person name="Levasseur A."/>
            <person name="Lindquist E."/>
            <person name="Lipzen A."/>
            <person name="Logrieco A.F."/>
            <person name="MacCabe A."/>
            <person name="Maekelae M.R."/>
            <person name="Malavazi I."/>
            <person name="Melin P."/>
            <person name="Meyer V."/>
            <person name="Mielnichuk N."/>
            <person name="Miskei M."/>
            <person name="Molnar A.P."/>
            <person name="Mule G."/>
            <person name="Ngan C.Y."/>
            <person name="Orejas M."/>
            <person name="Orosz E."/>
            <person name="Ouedraogo J.P."/>
            <person name="Overkamp K.M."/>
            <person name="Park H.-S."/>
            <person name="Perrone G."/>
            <person name="Piumi F."/>
            <person name="Punt P.J."/>
            <person name="Ram A.F."/>
            <person name="Ramon A."/>
            <person name="Rauscher S."/>
            <person name="Record E."/>
            <person name="Riano-Pachon D.M."/>
            <person name="Robert V."/>
            <person name="Roehrig J."/>
            <person name="Ruller R."/>
            <person name="Salamov A."/>
            <person name="Salih N.S."/>
            <person name="Samson R.A."/>
            <person name="Sandor E."/>
            <person name="Sanguinetti M."/>
            <person name="Schuetze T."/>
            <person name="Sepcic K."/>
            <person name="Shelest E."/>
            <person name="Sherlock G."/>
            <person name="Sophianopoulou V."/>
            <person name="Squina F.M."/>
            <person name="Sun H."/>
            <person name="Susca A."/>
            <person name="Todd R.B."/>
            <person name="Tsang A."/>
            <person name="Unkles S.E."/>
            <person name="van de Wiele N."/>
            <person name="van Rossen-Uffink D."/>
            <person name="Oliveira J.V."/>
            <person name="Vesth T.C."/>
            <person name="Visser J."/>
            <person name="Yu J.-H."/>
            <person name="Zhou M."/>
            <person name="Andersen M.R."/>
            <person name="Archer D.B."/>
            <person name="Baker S.E."/>
            <person name="Benoit I."/>
            <person name="Brakhage A.A."/>
            <person name="Braus G.H."/>
            <person name="Fischer R."/>
            <person name="Frisvad J.C."/>
            <person name="Goldman G.H."/>
            <person name="Houbraken J."/>
            <person name="Oakley B."/>
            <person name="Pocsi I."/>
            <person name="Scazzocchio C."/>
            <person name="Seiboth B."/>
            <person name="vanKuyk P.A."/>
            <person name="Wortman J."/>
            <person name="Dyer P.S."/>
            <person name="Grigoriev I.V."/>
        </authorList>
    </citation>
    <scope>NUCLEOTIDE SEQUENCE [LARGE SCALE GENOMIC DNA]</scope>
    <source>
        <strain evidence="8">ATCC 16872 / CBS 172.66 / WB 5094</strain>
    </source>
</reference>
<comment type="similarity">
    <text evidence="1 5">Belongs to the glycosyl hydrolase 43 family.</text>
</comment>
<keyword evidence="3 5" id="KW-0378">Hydrolase</keyword>
<evidence type="ECO:0000256" key="3">
    <source>
        <dbReference type="ARBA" id="ARBA00022801"/>
    </source>
</evidence>
<dbReference type="InterPro" id="IPR006710">
    <property type="entry name" value="Glyco_hydro_43"/>
</dbReference>
<protein>
    <submittedName>
        <fullName evidence="7">Glycoside hydrolase family 43 protein</fullName>
    </submittedName>
</protein>
<keyword evidence="2 6" id="KW-0732">Signal</keyword>
<gene>
    <name evidence="7" type="ORF">ASPACDRAFT_54505</name>
</gene>
<dbReference type="PIRSF" id="PIRSF025414">
    <property type="entry name" value="Alpha-L-arabinofuranosidase"/>
    <property type="match status" value="1"/>
</dbReference>
<dbReference type="InterPro" id="IPR016828">
    <property type="entry name" value="Alpha-L-arabinofuranosidase"/>
</dbReference>
<evidence type="ECO:0000313" key="7">
    <source>
        <dbReference type="EMBL" id="OJJ96645.1"/>
    </source>
</evidence>
<dbReference type="STRING" id="690307.A0A1L9WKF4"/>
<dbReference type="Gene3D" id="2.115.10.20">
    <property type="entry name" value="Glycosyl hydrolase domain, family 43"/>
    <property type="match status" value="1"/>
</dbReference>
<dbReference type="VEuPathDB" id="FungiDB:ASPACDRAFT_54505"/>
<dbReference type="GO" id="GO:0005975">
    <property type="term" value="P:carbohydrate metabolic process"/>
    <property type="evidence" value="ECO:0007669"/>
    <property type="project" value="InterPro"/>
</dbReference>
<dbReference type="Pfam" id="PF04616">
    <property type="entry name" value="Glyco_hydro_43"/>
    <property type="match status" value="1"/>
</dbReference>
<evidence type="ECO:0000256" key="4">
    <source>
        <dbReference type="ARBA" id="ARBA00023295"/>
    </source>
</evidence>
<dbReference type="EMBL" id="KV878985">
    <property type="protein sequence ID" value="OJJ96645.1"/>
    <property type="molecule type" value="Genomic_DNA"/>
</dbReference>
<organism evidence="7 8">
    <name type="scientific">Aspergillus aculeatus (strain ATCC 16872 / CBS 172.66 / WB 5094)</name>
    <dbReference type="NCBI Taxonomy" id="690307"/>
    <lineage>
        <taxon>Eukaryota</taxon>
        <taxon>Fungi</taxon>
        <taxon>Dikarya</taxon>
        <taxon>Ascomycota</taxon>
        <taxon>Pezizomycotina</taxon>
        <taxon>Eurotiomycetes</taxon>
        <taxon>Eurotiomycetidae</taxon>
        <taxon>Eurotiales</taxon>
        <taxon>Aspergillaceae</taxon>
        <taxon>Aspergillus</taxon>
        <taxon>Aspergillus subgen. Circumdati</taxon>
    </lineage>
</organism>
<proteinExistence type="inferred from homology"/>
<accession>A0A1L9WKF4</accession>
<evidence type="ECO:0000313" key="8">
    <source>
        <dbReference type="Proteomes" id="UP000184546"/>
    </source>
</evidence>
<feature type="signal peptide" evidence="6">
    <location>
        <begin position="1"/>
        <end position="26"/>
    </location>
</feature>
<name>A0A1L9WKF4_ASPA1</name>
<sequence length="329" mass="35748">MELQSIITRLLTALLGLWALLPTAGAYTNPIRNPGGSDPFLVYTGGYYYLMTTTWTDLEISRATTIDGLKTAEKKVVYSTSTAGRCCNVWAPEVHYLGGKWYIYYTAGETTDLDGQRLHVLTGGSTPWDEYTYTGQLTTEWSIDATVLRTNAYGNYLVFSCFHGVTYQSLCIQKLGDDYVSLTGSISVISEPTESFEIHGTPVNEGPAALYISGTTYLAYSASYCWTPYYCVALLTWDGTTDPTSSSAWTKGDSCALSSANGNYGTGHNSFFQSPDATETWIAYHASNSSAGACDDTRYTMVQPLGVSGGKPVFETPAAFSTVFSEPSE</sequence>
<keyword evidence="8" id="KW-1185">Reference proteome</keyword>
<dbReference type="AlphaFoldDB" id="A0A1L9WKF4"/>
<dbReference type="SUPFAM" id="SSF75005">
    <property type="entry name" value="Arabinanase/levansucrase/invertase"/>
    <property type="match status" value="1"/>
</dbReference>